<dbReference type="InterPro" id="IPR020095">
    <property type="entry name" value="PsdUridine_synth_TruA_C"/>
</dbReference>
<dbReference type="InterPro" id="IPR001406">
    <property type="entry name" value="PsdUridine_synth_TruA"/>
</dbReference>
<keyword evidence="12" id="KW-0812">Transmembrane</keyword>
<comment type="caution">
    <text evidence="16">The sequence shown here is derived from an EMBL/GenBank/DDBJ whole genome shotgun (WGS) entry which is preliminary data.</text>
</comment>
<dbReference type="PROSITE" id="PS00143">
    <property type="entry name" value="INSULINASE"/>
    <property type="match status" value="1"/>
</dbReference>
<keyword evidence="8" id="KW-0482">Metalloprotease</keyword>
<evidence type="ECO:0000256" key="12">
    <source>
        <dbReference type="SAM" id="Phobius"/>
    </source>
</evidence>
<dbReference type="GO" id="GO:0008033">
    <property type="term" value="P:tRNA processing"/>
    <property type="evidence" value="ECO:0007669"/>
    <property type="project" value="UniProtKB-KW"/>
</dbReference>
<keyword evidence="3" id="KW-0645">Protease</keyword>
<evidence type="ECO:0000256" key="6">
    <source>
        <dbReference type="ARBA" id="ARBA00022801"/>
    </source>
</evidence>
<dbReference type="GO" id="GO:0004222">
    <property type="term" value="F:metalloendopeptidase activity"/>
    <property type="evidence" value="ECO:0007669"/>
    <property type="project" value="InterPro"/>
</dbReference>
<keyword evidence="7" id="KW-0862">Zinc</keyword>
<feature type="coiled-coil region" evidence="10">
    <location>
        <begin position="1448"/>
        <end position="1506"/>
    </location>
</feature>
<keyword evidence="6" id="KW-0378">Hydrolase</keyword>
<dbReference type="Gene3D" id="3.30.830.10">
    <property type="entry name" value="Metalloenzyme, LuxS/M16 peptidase-like"/>
    <property type="match status" value="4"/>
</dbReference>
<evidence type="ECO:0000256" key="2">
    <source>
        <dbReference type="ARBA" id="ARBA00009375"/>
    </source>
</evidence>
<dbReference type="InterPro" id="IPR050626">
    <property type="entry name" value="Peptidase_M16"/>
</dbReference>
<dbReference type="PANTHER" id="PTHR43690">
    <property type="entry name" value="NARDILYSIN"/>
    <property type="match status" value="1"/>
</dbReference>
<comment type="similarity">
    <text evidence="2">Belongs to the tRNA pseudouridine synthase TruA family.</text>
</comment>
<dbReference type="InterPro" id="IPR020103">
    <property type="entry name" value="PsdUridine_synth_cat_dom_sf"/>
</dbReference>
<protein>
    <submittedName>
        <fullName evidence="16">Pseudouridine synthase, catalytic domain</fullName>
    </submittedName>
</protein>
<dbReference type="GO" id="GO:0046872">
    <property type="term" value="F:metal ion binding"/>
    <property type="evidence" value="ECO:0007669"/>
    <property type="project" value="UniProtKB-KW"/>
</dbReference>
<dbReference type="SUPFAM" id="SSF63411">
    <property type="entry name" value="LuxS/MPP-like metallohydrolase"/>
    <property type="match status" value="4"/>
</dbReference>
<dbReference type="GO" id="GO:0009982">
    <property type="term" value="F:pseudouridine synthase activity"/>
    <property type="evidence" value="ECO:0007669"/>
    <property type="project" value="InterPro"/>
</dbReference>
<evidence type="ECO:0000259" key="14">
    <source>
        <dbReference type="Pfam" id="PF01416"/>
    </source>
</evidence>
<name>A0A0V0QF12_PSEPJ</name>
<dbReference type="SUPFAM" id="SSF55120">
    <property type="entry name" value="Pseudouridine synthase"/>
    <property type="match status" value="1"/>
</dbReference>
<dbReference type="EMBL" id="LDAU01000182">
    <property type="protein sequence ID" value="KRX00731.1"/>
    <property type="molecule type" value="Genomic_DNA"/>
</dbReference>
<dbReference type="InterPro" id="IPR011765">
    <property type="entry name" value="Pept_M16_N"/>
</dbReference>
<evidence type="ECO:0000259" key="15">
    <source>
        <dbReference type="Pfam" id="PF22456"/>
    </source>
</evidence>
<keyword evidence="5" id="KW-0479">Metal-binding</keyword>
<dbReference type="GO" id="GO:0003723">
    <property type="term" value="F:RNA binding"/>
    <property type="evidence" value="ECO:0007669"/>
    <property type="project" value="InterPro"/>
</dbReference>
<keyword evidence="17" id="KW-1185">Reference proteome</keyword>
<evidence type="ECO:0000256" key="3">
    <source>
        <dbReference type="ARBA" id="ARBA00022670"/>
    </source>
</evidence>
<dbReference type="Proteomes" id="UP000054937">
    <property type="component" value="Unassembled WGS sequence"/>
</dbReference>
<evidence type="ECO:0000256" key="8">
    <source>
        <dbReference type="ARBA" id="ARBA00023049"/>
    </source>
</evidence>
<evidence type="ECO:0000256" key="10">
    <source>
        <dbReference type="SAM" id="Coils"/>
    </source>
</evidence>
<evidence type="ECO:0000313" key="17">
    <source>
        <dbReference type="Proteomes" id="UP000054937"/>
    </source>
</evidence>
<feature type="region of interest" description="Disordered" evidence="11">
    <location>
        <begin position="1175"/>
        <end position="1217"/>
    </location>
</feature>
<dbReference type="InParanoid" id="A0A0V0QF12"/>
<feature type="coiled-coil region" evidence="10">
    <location>
        <begin position="1037"/>
        <end position="1071"/>
    </location>
</feature>
<dbReference type="GO" id="GO:0001522">
    <property type="term" value="P:pseudouridine synthesis"/>
    <property type="evidence" value="ECO:0007669"/>
    <property type="project" value="InterPro"/>
</dbReference>
<dbReference type="Pfam" id="PF01416">
    <property type="entry name" value="PseudoU_synth_1"/>
    <property type="match status" value="1"/>
</dbReference>
<evidence type="ECO:0000256" key="4">
    <source>
        <dbReference type="ARBA" id="ARBA00022694"/>
    </source>
</evidence>
<dbReference type="HAMAP" id="MF_00171">
    <property type="entry name" value="TruA"/>
    <property type="match status" value="1"/>
</dbReference>
<feature type="transmembrane region" description="Helical" evidence="12">
    <location>
        <begin position="9"/>
        <end position="27"/>
    </location>
</feature>
<evidence type="ECO:0000256" key="11">
    <source>
        <dbReference type="SAM" id="MobiDB-lite"/>
    </source>
</evidence>
<proteinExistence type="inferred from homology"/>
<dbReference type="GO" id="GO:0006508">
    <property type="term" value="P:proteolysis"/>
    <property type="evidence" value="ECO:0007669"/>
    <property type="project" value="UniProtKB-KW"/>
</dbReference>
<dbReference type="NCBIfam" id="TIGR00071">
    <property type="entry name" value="hisT_truA"/>
    <property type="match status" value="1"/>
</dbReference>
<keyword evidence="12" id="KW-1133">Transmembrane helix</keyword>
<dbReference type="InterPro" id="IPR011249">
    <property type="entry name" value="Metalloenz_LuxS/M16"/>
</dbReference>
<dbReference type="PANTHER" id="PTHR43690:SF18">
    <property type="entry name" value="INSULIN-DEGRADING ENZYME-RELATED"/>
    <property type="match status" value="1"/>
</dbReference>
<dbReference type="InterPro" id="IPR020094">
    <property type="entry name" value="TruA/RsuA/RluB/E/F_N"/>
</dbReference>
<keyword evidence="4" id="KW-0819">tRNA processing</keyword>
<reference evidence="16 17" key="1">
    <citation type="journal article" date="2015" name="Sci. Rep.">
        <title>Genome of the facultative scuticociliatosis pathogen Pseudocohnilembus persalinus provides insight into its virulence through horizontal gene transfer.</title>
        <authorList>
            <person name="Xiong J."/>
            <person name="Wang G."/>
            <person name="Cheng J."/>
            <person name="Tian M."/>
            <person name="Pan X."/>
            <person name="Warren A."/>
            <person name="Jiang C."/>
            <person name="Yuan D."/>
            <person name="Miao W."/>
        </authorList>
    </citation>
    <scope>NUCLEOTIDE SEQUENCE [LARGE SCALE GENOMIC DNA]</scope>
    <source>
        <strain evidence="16">36N120E</strain>
    </source>
</reference>
<dbReference type="Pfam" id="PF22456">
    <property type="entry name" value="PqqF-like_C_4"/>
    <property type="match status" value="1"/>
</dbReference>
<keyword evidence="10" id="KW-0175">Coiled coil</keyword>
<evidence type="ECO:0000256" key="5">
    <source>
        <dbReference type="ARBA" id="ARBA00022723"/>
    </source>
</evidence>
<dbReference type="Gene3D" id="3.30.70.660">
    <property type="entry name" value="Pseudouridine synthase I, catalytic domain, C-terminal subdomain"/>
    <property type="match status" value="1"/>
</dbReference>
<evidence type="ECO:0000259" key="13">
    <source>
        <dbReference type="Pfam" id="PF00675"/>
    </source>
</evidence>
<feature type="domain" description="Peptidase M16 N-terminal" evidence="13">
    <location>
        <begin position="96"/>
        <end position="192"/>
    </location>
</feature>
<organism evidence="16 17">
    <name type="scientific">Pseudocohnilembus persalinus</name>
    <name type="common">Ciliate</name>
    <dbReference type="NCBI Taxonomy" id="266149"/>
    <lineage>
        <taxon>Eukaryota</taxon>
        <taxon>Sar</taxon>
        <taxon>Alveolata</taxon>
        <taxon>Ciliophora</taxon>
        <taxon>Intramacronucleata</taxon>
        <taxon>Oligohymenophorea</taxon>
        <taxon>Scuticociliatia</taxon>
        <taxon>Philasterida</taxon>
        <taxon>Pseudocohnilembidae</taxon>
        <taxon>Pseudocohnilembus</taxon>
    </lineage>
</organism>
<dbReference type="InterPro" id="IPR054734">
    <property type="entry name" value="PqqF-like_C_4"/>
</dbReference>
<keyword evidence="12" id="KW-0472">Membrane</keyword>
<dbReference type="OrthoDB" id="25767at2759"/>
<dbReference type="Gene3D" id="3.30.70.580">
    <property type="entry name" value="Pseudouridine synthase I, catalytic domain, N-terminal subdomain"/>
    <property type="match status" value="1"/>
</dbReference>
<dbReference type="Pfam" id="PF00675">
    <property type="entry name" value="Peptidase_M16"/>
    <property type="match status" value="1"/>
</dbReference>
<evidence type="ECO:0000313" key="16">
    <source>
        <dbReference type="EMBL" id="KRX00731.1"/>
    </source>
</evidence>
<keyword evidence="9" id="KW-0413">Isomerase</keyword>
<feature type="compositionally biased region" description="Low complexity" evidence="11">
    <location>
        <begin position="1193"/>
        <end position="1209"/>
    </location>
</feature>
<gene>
    <name evidence="16" type="ORF">PPERSA_02991</name>
</gene>
<accession>A0A0V0QF12</accession>
<feature type="domain" description="Coenzyme PQQ synthesis protein F-like C-terminal lobe" evidence="15">
    <location>
        <begin position="830"/>
        <end position="898"/>
    </location>
</feature>
<evidence type="ECO:0000256" key="1">
    <source>
        <dbReference type="ARBA" id="ARBA00007261"/>
    </source>
</evidence>
<comment type="similarity">
    <text evidence="1">Belongs to the peptidase M16 family.</text>
</comment>
<sequence>MIKAVYRNITIFAFSCLALQALLFIFISDRDYQSSTNFLQKHLKPLYKFHNQVSNIKKPLNDKNNYEIFTLQNGIQTLLVSAPAVQYFGAVLTIKGVGSYQDGEYPGLSHFIEHLVFTGSKNYPNWDLASEIQINQGIFNGLTMSNTTQYPLGFSDETVLEETLKKIVDFIINPGLKEDVINKEIYAITSEYHLDLVDSENKVEYFWKMMANKNSDFHRFDIGSIKSLQKVLENPQILRDFIKRTYVPENMFLVIYTSNEMKEVSKQKVSNIFEQIPKQEKNQAKIKEIPPVFSEENKGILVKIKDTSKVNEMIISFNTKFYNSYQTQSVNYIQTMLQYADNDEDFCSRIQKNFLASDCYIFSENINRNEVMQGVQLTLTKRGQKMTYEIINSFMSYIEVIKQKGVSEDFYKAIQKMADFQFQYQEQQDMFNELTELGLLFSWNPNQNLFYSQFDYSQFNENEINSILNQMTYENAIISLRSNEFNDYVFTNNKEIKNFIQDQQYKTSKLWDFDYSVYKFQQEDSYIFKNFSQPVLNQIKYNEFVQQMSLNIYMKMIKKNQKQEYDNSNNKPQLISSNEKGNLWHFEDVSFEIPYVAQFVLMDHEGGITNAKETLYLQLLSNYLNSMVQAEVFYPTPRGLGYSMYLPNQLIYFLGTKFLSSYRNLTIDVLDTQMDYILECYQISLYQNLETYTLVEAMDYVRKIIFPGISYTQEELQQELLQFDIIDFVEWVGNYQQKTHLEVLIMGNIEQKGAQSLYQKVEKALDFQPNDAPYPKTGTSYLNNVNYLIKNSTSYDHYNEFVVNVYMLPKTKHEQKLILSCFNLLFGGYAFQFLRSENQLGYIAEAVIENINNINYLIVLVGGYRENTEFLDQKIEELFTYVHQQIENVEEDEIDLTKFDTNQTNTKIQQYSEIYYSLSQEALTFWMEIISEDYFGIPEKMAFQNKTKFNETQPEIQKTIKKEELLDIYKEWFKDIKNKLSVQVQNTYKNDQPLPKLINTSNYGKQSAYQIFDDLDDLLKFGGFQECESSKYPLQNLLMEEEKLKNLQIQISSLQQENNQLKKQLEKFQPQIKPFKQNPEKLQKLFESCKKQKYALKLAYIGINYSGIEFQKEQQNTIEYYLFNAFKKTCLVENTDDMSLVDYSRSGRTDRGVSAVGNVVALNLRTSIKKNNQLQQEQQQQLEQKTEINNQDSQKQIENNSQNQQQNQIQEEEEEEENTLDYVKMLNGVLPKDIRVLAATRVRDDFNARFDCDHRIYKYFFIRNNMDIEKLNEAAQLLIGEHDFRNFCKIDVLQTTNYIRRILEIKTELIQKNEQNPDLDMFCITIKGTAFLWHMIRCIMSILFMVGEQKETPQIVNQLLDINRFNGRPQYDMASDLPLILYDCVYKDIDFKYQQQDVFKLYENYKKILVDRQIESNLYNISMQFLLTRDNYYQDKQQVEEGINMQKQVIQQQRNQEAEKKHQKLTERMQCDNAEEQIKKLKGKKLEQYNNKLEKIEKKRKLEKDKNEQ</sequence>
<dbReference type="InterPro" id="IPR020097">
    <property type="entry name" value="PsdUridine_synth_TruA_a/b_dom"/>
</dbReference>
<evidence type="ECO:0000256" key="9">
    <source>
        <dbReference type="ARBA" id="ARBA00023235"/>
    </source>
</evidence>
<feature type="domain" description="Pseudouridine synthase I TruA alpha/beta" evidence="14">
    <location>
        <begin position="1274"/>
        <end position="1386"/>
    </location>
</feature>
<dbReference type="InterPro" id="IPR001431">
    <property type="entry name" value="Pept_M16_Zn_BS"/>
</dbReference>
<evidence type="ECO:0000256" key="7">
    <source>
        <dbReference type="ARBA" id="ARBA00022833"/>
    </source>
</evidence>